<comment type="caution">
    <text evidence="2">The sequence shown here is derived from an EMBL/GenBank/DDBJ whole genome shotgun (WGS) entry which is preliminary data.</text>
</comment>
<evidence type="ECO:0000313" key="3">
    <source>
        <dbReference type="Proteomes" id="UP000322234"/>
    </source>
</evidence>
<accession>A0A6B0S5G7</accession>
<name>A0A6B0S5G7_9CETA</name>
<reference evidence="2" key="1">
    <citation type="submission" date="2019-10" db="EMBL/GenBank/DDBJ databases">
        <title>The sequence and de novo assembly of the wild yak genome.</title>
        <authorList>
            <person name="Liu Y."/>
        </authorList>
    </citation>
    <scope>NUCLEOTIDE SEQUENCE [LARGE SCALE GENOMIC DNA]</scope>
    <source>
        <strain evidence="2">WY2019</strain>
    </source>
</reference>
<gene>
    <name evidence="2" type="ORF">E5288_WYG020967</name>
</gene>
<proteinExistence type="predicted"/>
<protein>
    <submittedName>
        <fullName evidence="2">Uncharacterized protein</fullName>
    </submittedName>
</protein>
<evidence type="ECO:0000313" key="2">
    <source>
        <dbReference type="EMBL" id="MXQ96781.1"/>
    </source>
</evidence>
<dbReference type="EMBL" id="VBQZ03000174">
    <property type="protein sequence ID" value="MXQ96781.1"/>
    <property type="molecule type" value="Genomic_DNA"/>
</dbReference>
<dbReference type="Proteomes" id="UP000322234">
    <property type="component" value="Unassembled WGS sequence"/>
</dbReference>
<feature type="region of interest" description="Disordered" evidence="1">
    <location>
        <begin position="1"/>
        <end position="41"/>
    </location>
</feature>
<organism evidence="2 3">
    <name type="scientific">Bos mutus</name>
    <name type="common">wild yak</name>
    <dbReference type="NCBI Taxonomy" id="72004"/>
    <lineage>
        <taxon>Eukaryota</taxon>
        <taxon>Metazoa</taxon>
        <taxon>Chordata</taxon>
        <taxon>Craniata</taxon>
        <taxon>Vertebrata</taxon>
        <taxon>Euteleostomi</taxon>
        <taxon>Mammalia</taxon>
        <taxon>Eutheria</taxon>
        <taxon>Laurasiatheria</taxon>
        <taxon>Artiodactyla</taxon>
        <taxon>Ruminantia</taxon>
        <taxon>Pecora</taxon>
        <taxon>Bovidae</taxon>
        <taxon>Bovinae</taxon>
        <taxon>Bos</taxon>
    </lineage>
</organism>
<evidence type="ECO:0000256" key="1">
    <source>
        <dbReference type="SAM" id="MobiDB-lite"/>
    </source>
</evidence>
<sequence>MLLSESSNQKHPDFPRIPGGPGHAKSIQYDESENNTTGPEPCECKTWTHVLTDFPVMSAYVCDDGGARIGYHWLTSLTVQRSKPFWD</sequence>
<keyword evidence="3" id="KW-1185">Reference proteome</keyword>
<dbReference type="AlphaFoldDB" id="A0A6B0S5G7"/>